<feature type="signal peptide" evidence="2">
    <location>
        <begin position="1"/>
        <end position="20"/>
    </location>
</feature>
<feature type="compositionally biased region" description="Basic and acidic residues" evidence="1">
    <location>
        <begin position="65"/>
        <end position="75"/>
    </location>
</feature>
<evidence type="ECO:0000313" key="4">
    <source>
        <dbReference type="Proteomes" id="UP000295554"/>
    </source>
</evidence>
<feature type="compositionally biased region" description="Polar residues" evidence="1">
    <location>
        <begin position="80"/>
        <end position="89"/>
    </location>
</feature>
<sequence length="89" mass="9284">MSIARTLLAISAAGVLVACAGTPGSDGVASNEAPAEPGSKEEIVCEYQQVVGSHFKKRICMSRGERDSLREDTQDAMRTVSKSGPSTAN</sequence>
<reference evidence="3 4" key="1">
    <citation type="submission" date="2019-03" db="EMBL/GenBank/DDBJ databases">
        <title>Seongchinamella monodicae gen. nov., sp. nov., a novel member of the Gammaproteobacteria isolated from a tidal mudflat of beach.</title>
        <authorList>
            <person name="Yang H.G."/>
            <person name="Kang J.W."/>
            <person name="Lee S.D."/>
        </authorList>
    </citation>
    <scope>NUCLEOTIDE SEQUENCE [LARGE SCALE GENOMIC DNA]</scope>
    <source>
        <strain evidence="3 4">GH4-78</strain>
    </source>
</reference>
<dbReference type="Proteomes" id="UP000295554">
    <property type="component" value="Unassembled WGS sequence"/>
</dbReference>
<dbReference type="AlphaFoldDB" id="A0A4R5LV28"/>
<feature type="region of interest" description="Disordered" evidence="1">
    <location>
        <begin position="65"/>
        <end position="89"/>
    </location>
</feature>
<comment type="caution">
    <text evidence="3">The sequence shown here is derived from an EMBL/GenBank/DDBJ whole genome shotgun (WGS) entry which is preliminary data.</text>
</comment>
<keyword evidence="2" id="KW-0732">Signal</keyword>
<feature type="chain" id="PRO_5020941727" evidence="2">
    <location>
        <begin position="21"/>
        <end position="89"/>
    </location>
</feature>
<dbReference type="PROSITE" id="PS51257">
    <property type="entry name" value="PROKAR_LIPOPROTEIN"/>
    <property type="match status" value="1"/>
</dbReference>
<dbReference type="RefSeq" id="WP_133209349.1">
    <property type="nucleotide sequence ID" value="NZ_SMSE01000001.1"/>
</dbReference>
<proteinExistence type="predicted"/>
<organism evidence="3 4">
    <name type="scientific">Seongchinamella unica</name>
    <dbReference type="NCBI Taxonomy" id="2547392"/>
    <lineage>
        <taxon>Bacteria</taxon>
        <taxon>Pseudomonadati</taxon>
        <taxon>Pseudomonadota</taxon>
        <taxon>Gammaproteobacteria</taxon>
        <taxon>Cellvibrionales</taxon>
        <taxon>Halieaceae</taxon>
        <taxon>Seongchinamella</taxon>
    </lineage>
</organism>
<protein>
    <submittedName>
        <fullName evidence="3">Uncharacterized protein</fullName>
    </submittedName>
</protein>
<dbReference type="EMBL" id="SMSE01000001">
    <property type="protein sequence ID" value="TDG15187.1"/>
    <property type="molecule type" value="Genomic_DNA"/>
</dbReference>
<accession>A0A4R5LV28</accession>
<name>A0A4R5LV28_9GAMM</name>
<gene>
    <name evidence="3" type="ORF">E2F43_02835</name>
</gene>
<evidence type="ECO:0000256" key="2">
    <source>
        <dbReference type="SAM" id="SignalP"/>
    </source>
</evidence>
<evidence type="ECO:0000256" key="1">
    <source>
        <dbReference type="SAM" id="MobiDB-lite"/>
    </source>
</evidence>
<dbReference type="OrthoDB" id="6241253at2"/>
<keyword evidence="4" id="KW-1185">Reference proteome</keyword>
<evidence type="ECO:0000313" key="3">
    <source>
        <dbReference type="EMBL" id="TDG15187.1"/>
    </source>
</evidence>